<name>A0ABN9XX94_9DINO</name>
<feature type="compositionally biased region" description="Basic and acidic residues" evidence="1">
    <location>
        <begin position="195"/>
        <end position="227"/>
    </location>
</feature>
<evidence type="ECO:0000313" key="2">
    <source>
        <dbReference type="EMBL" id="CAK0904722.1"/>
    </source>
</evidence>
<evidence type="ECO:0000313" key="3">
    <source>
        <dbReference type="Proteomes" id="UP001189429"/>
    </source>
</evidence>
<proteinExistence type="predicted"/>
<dbReference type="EMBL" id="CAUYUJ010021451">
    <property type="protein sequence ID" value="CAK0904722.1"/>
    <property type="molecule type" value="Genomic_DNA"/>
</dbReference>
<keyword evidence="3" id="KW-1185">Reference proteome</keyword>
<sequence length="680" mass="75525">MSRPVAENPEMSTEEALAGAVAARSAREDVRGLFPLQHALGRAPDLGGHFFEGDFDEMPCVEAQRVDKEYGENYARMCAAEQEYLRQDYARRISRAENAQNQARKSAAPGTWARFFREEKGETKGRFKGLARALASETARPMGGDLAQSEALRPGRPGTVVWLARAGQIIEVDLCQIRAAFAREIARARQGFEAGHQEPEHPHGKPVEKGGKREISERTATQDEVDRFNRAKATEEVMRMRWVLEWMVDVSTGDKKAKARIVVLGHMGPEYERRPTTAPTMTRTSRHLLLQMMARLGSKGHMADVTGAFTQNREIQHNLFVMPVKELATALGMPEGVAMRFRKAVRGLVAAAVERCATASEALEEFGWTQMKMGPCVWVLHGDARGQGDSFTKRFRMDQGEYSKTIEKASLTTERKRNKDAETADTEKGQLRAILGAVGWRSEQSGPMHPADASLLLSTIPSAEVQTINETNRLVDRARQCADLPVVIHSHSQAQVLVPIERSDSSESNRPDGRSTKGLIAGVAPLKILKGDVNDVGLVSWKSGKIDRGCRSSVACETRSPVDAEGELFGISIDWRNPEDALGLRDRLQTTVYTFRGKEERTDVDAMALKEGTQAANIWMPRVHGDVQLANSLTKGHQPGQLRMHFDSGYRWKLVYDAKYQSARKRKAAGILPFENVPQE</sequence>
<reference evidence="2" key="1">
    <citation type="submission" date="2023-10" db="EMBL/GenBank/DDBJ databases">
        <authorList>
            <person name="Chen Y."/>
            <person name="Shah S."/>
            <person name="Dougan E. K."/>
            <person name="Thang M."/>
            <person name="Chan C."/>
        </authorList>
    </citation>
    <scope>NUCLEOTIDE SEQUENCE [LARGE SCALE GENOMIC DNA]</scope>
</reference>
<dbReference type="Proteomes" id="UP001189429">
    <property type="component" value="Unassembled WGS sequence"/>
</dbReference>
<comment type="caution">
    <text evidence="2">The sequence shown here is derived from an EMBL/GenBank/DDBJ whole genome shotgun (WGS) entry which is preliminary data.</text>
</comment>
<protein>
    <recommendedName>
        <fullName evidence="4">DNA-directed DNA polymerase</fullName>
    </recommendedName>
</protein>
<feature type="non-terminal residue" evidence="2">
    <location>
        <position position="680"/>
    </location>
</feature>
<evidence type="ECO:0008006" key="4">
    <source>
        <dbReference type="Google" id="ProtNLM"/>
    </source>
</evidence>
<accession>A0ABN9XX94</accession>
<organism evidence="2 3">
    <name type="scientific">Prorocentrum cordatum</name>
    <dbReference type="NCBI Taxonomy" id="2364126"/>
    <lineage>
        <taxon>Eukaryota</taxon>
        <taxon>Sar</taxon>
        <taxon>Alveolata</taxon>
        <taxon>Dinophyceae</taxon>
        <taxon>Prorocentrales</taxon>
        <taxon>Prorocentraceae</taxon>
        <taxon>Prorocentrum</taxon>
    </lineage>
</organism>
<gene>
    <name evidence="2" type="ORF">PCOR1329_LOCUS80671</name>
</gene>
<evidence type="ECO:0000256" key="1">
    <source>
        <dbReference type="SAM" id="MobiDB-lite"/>
    </source>
</evidence>
<feature type="region of interest" description="Disordered" evidence="1">
    <location>
        <begin position="192"/>
        <end position="227"/>
    </location>
</feature>